<dbReference type="Pfam" id="PF14018">
    <property type="entry name" value="DUF4234"/>
    <property type="match status" value="1"/>
</dbReference>
<keyword evidence="4" id="KW-1185">Reference proteome</keyword>
<feature type="domain" description="DUF4234" evidence="2">
    <location>
        <begin position="19"/>
        <end position="115"/>
    </location>
</feature>
<gene>
    <name evidence="3" type="ORF">ACFPYN_16475</name>
</gene>
<dbReference type="InterPro" id="IPR025328">
    <property type="entry name" value="DUF4234"/>
</dbReference>
<dbReference type="Proteomes" id="UP001596170">
    <property type="component" value="Unassembled WGS sequence"/>
</dbReference>
<comment type="caution">
    <text evidence="3">The sequence shown here is derived from an EMBL/GenBank/DDBJ whole genome shotgun (WGS) entry which is preliminary data.</text>
</comment>
<evidence type="ECO:0000256" key="1">
    <source>
        <dbReference type="SAM" id="Phobius"/>
    </source>
</evidence>
<feature type="transmembrane region" description="Helical" evidence="1">
    <location>
        <begin position="91"/>
        <end position="108"/>
    </location>
</feature>
<evidence type="ECO:0000259" key="2">
    <source>
        <dbReference type="Pfam" id="PF14018"/>
    </source>
</evidence>
<evidence type="ECO:0000313" key="4">
    <source>
        <dbReference type="Proteomes" id="UP001596170"/>
    </source>
</evidence>
<name>A0ABW1LAQ5_9BACL</name>
<sequence>MVSKVENKAPEKKIKKINVFLMVILSFITMGTYIGYWFVKRSKDIERLELNHHVSFGTWKLFTGLSLGMLLIQLFGGMILSEVGLLTMDSINMMFSFLFVGILYYSVFRIKEVIEENSEIEFNKYALFFMHIYYVQYKLNRTSL</sequence>
<reference evidence="4" key="1">
    <citation type="journal article" date="2019" name="Int. J. Syst. Evol. Microbiol.">
        <title>The Global Catalogue of Microorganisms (GCM) 10K type strain sequencing project: providing services to taxonomists for standard genome sequencing and annotation.</title>
        <authorList>
            <consortium name="The Broad Institute Genomics Platform"/>
            <consortium name="The Broad Institute Genome Sequencing Center for Infectious Disease"/>
            <person name="Wu L."/>
            <person name="Ma J."/>
        </authorList>
    </citation>
    <scope>NUCLEOTIDE SEQUENCE [LARGE SCALE GENOMIC DNA]</scope>
    <source>
        <strain evidence="4">CCUG 54527</strain>
    </source>
</reference>
<organism evidence="3 4">
    <name type="scientific">Paenisporosarcina macmurdoensis</name>
    <dbReference type="NCBI Taxonomy" id="212659"/>
    <lineage>
        <taxon>Bacteria</taxon>
        <taxon>Bacillati</taxon>
        <taxon>Bacillota</taxon>
        <taxon>Bacilli</taxon>
        <taxon>Bacillales</taxon>
        <taxon>Caryophanaceae</taxon>
        <taxon>Paenisporosarcina</taxon>
    </lineage>
</organism>
<keyword evidence="1" id="KW-0472">Membrane</keyword>
<keyword evidence="1" id="KW-0812">Transmembrane</keyword>
<feature type="transmembrane region" description="Helical" evidence="1">
    <location>
        <begin position="20"/>
        <end position="39"/>
    </location>
</feature>
<dbReference type="RefSeq" id="WP_377735660.1">
    <property type="nucleotide sequence ID" value="NZ_JBHSRI010000025.1"/>
</dbReference>
<evidence type="ECO:0000313" key="3">
    <source>
        <dbReference type="EMBL" id="MFC6041024.1"/>
    </source>
</evidence>
<protein>
    <submittedName>
        <fullName evidence="3">DUF4234 domain-containing protein</fullName>
    </submittedName>
</protein>
<dbReference type="EMBL" id="JBHSRI010000025">
    <property type="protein sequence ID" value="MFC6041024.1"/>
    <property type="molecule type" value="Genomic_DNA"/>
</dbReference>
<proteinExistence type="predicted"/>
<accession>A0ABW1LAQ5</accession>
<keyword evidence="1" id="KW-1133">Transmembrane helix</keyword>
<feature type="transmembrane region" description="Helical" evidence="1">
    <location>
        <begin position="59"/>
        <end position="79"/>
    </location>
</feature>